<keyword evidence="2" id="KW-1185">Reference proteome</keyword>
<dbReference type="Proteomes" id="UP001157502">
    <property type="component" value="Chromosome 1"/>
</dbReference>
<gene>
    <name evidence="1" type="ORF">DPEC_G00002980</name>
</gene>
<proteinExistence type="predicted"/>
<reference evidence="1" key="1">
    <citation type="submission" date="2021-05" db="EMBL/GenBank/DDBJ databases">
        <authorList>
            <person name="Pan Q."/>
            <person name="Jouanno E."/>
            <person name="Zahm M."/>
            <person name="Klopp C."/>
            <person name="Cabau C."/>
            <person name="Louis A."/>
            <person name="Berthelot C."/>
            <person name="Parey E."/>
            <person name="Roest Crollius H."/>
            <person name="Montfort J."/>
            <person name="Robinson-Rechavi M."/>
            <person name="Bouchez O."/>
            <person name="Lampietro C."/>
            <person name="Lopez Roques C."/>
            <person name="Donnadieu C."/>
            <person name="Postlethwait J."/>
            <person name="Bobe J."/>
            <person name="Dillon D."/>
            <person name="Chandos A."/>
            <person name="von Hippel F."/>
            <person name="Guiguen Y."/>
        </authorList>
    </citation>
    <scope>NUCLEOTIDE SEQUENCE</scope>
    <source>
        <strain evidence="1">YG-Jan2019</strain>
    </source>
</reference>
<sequence>MPVEDPTPPQRPPKERKISGYRPSVKWPKAVEKREWETVNNDLTKILEQQVSTADKRLERMGDIIYHYGEERFGVNTRRSEIAKPAPIKSRRQQEIERLVRERRQLRKQWKKASEAEREGLMLLQGDIKCRLATLRRAENLRKLRKKKEHTRARFYKNPFKFVKDLFAKETSGILKITKTELEDHLKKVHYDKKGTNK</sequence>
<organism evidence="1 2">
    <name type="scientific">Dallia pectoralis</name>
    <name type="common">Alaska blackfish</name>
    <dbReference type="NCBI Taxonomy" id="75939"/>
    <lineage>
        <taxon>Eukaryota</taxon>
        <taxon>Metazoa</taxon>
        <taxon>Chordata</taxon>
        <taxon>Craniata</taxon>
        <taxon>Vertebrata</taxon>
        <taxon>Euteleostomi</taxon>
        <taxon>Actinopterygii</taxon>
        <taxon>Neopterygii</taxon>
        <taxon>Teleostei</taxon>
        <taxon>Protacanthopterygii</taxon>
        <taxon>Esociformes</taxon>
        <taxon>Umbridae</taxon>
        <taxon>Dallia</taxon>
    </lineage>
</organism>
<dbReference type="EMBL" id="CM055728">
    <property type="protein sequence ID" value="KAJ8016038.1"/>
    <property type="molecule type" value="Genomic_DNA"/>
</dbReference>
<accession>A0ACC2HJJ8</accession>
<name>A0ACC2HJJ8_DALPE</name>
<protein>
    <submittedName>
        <fullName evidence="1">Uncharacterized protein</fullName>
    </submittedName>
</protein>
<comment type="caution">
    <text evidence="1">The sequence shown here is derived from an EMBL/GenBank/DDBJ whole genome shotgun (WGS) entry which is preliminary data.</text>
</comment>
<evidence type="ECO:0000313" key="1">
    <source>
        <dbReference type="EMBL" id="KAJ8016038.1"/>
    </source>
</evidence>
<evidence type="ECO:0000313" key="2">
    <source>
        <dbReference type="Proteomes" id="UP001157502"/>
    </source>
</evidence>